<reference evidence="9" key="1">
    <citation type="journal article" date="2019" name="Int. J. Syst. Evol. Microbiol.">
        <title>The Global Catalogue of Microorganisms (GCM) 10K type strain sequencing project: providing services to taxonomists for standard genome sequencing and annotation.</title>
        <authorList>
            <consortium name="The Broad Institute Genomics Platform"/>
            <consortium name="The Broad Institute Genome Sequencing Center for Infectious Disease"/>
            <person name="Wu L."/>
            <person name="Ma J."/>
        </authorList>
    </citation>
    <scope>NUCLEOTIDE SEQUENCE [LARGE SCALE GENOMIC DNA]</scope>
    <source>
        <strain evidence="9">NBRC 108728</strain>
    </source>
</reference>
<comment type="similarity">
    <text evidence="1">Belongs to the thioredoxin family. DsbA subfamily.</text>
</comment>
<sequence>MAASRRRIAAKRRAQQAMTARRRSERRTKVLVCSGVLVAVVAALTAVVLVLVTSPSPGAVAPRNLASDGIVVGEGFRAERAPAVEVGSDPIPTETATDGKTVSIQLYADYLCPNCRAFEEENGDYLSKVVESGAATVEFHPIAIMDRVSQGTKYATRAAAAAVCVADLAPDSFFAVNRALFAAQPAEHSPGLSDSELADVVGGVAGLTARDRVLACLDDQRFAPWVTAATKRAVKGHFPGTDVTAFRGTPTVVVDGKEWRGEQPFTEFVTTAIGESTTHD</sequence>
<dbReference type="InterPro" id="IPR012336">
    <property type="entry name" value="Thioredoxin-like_fold"/>
</dbReference>
<name>A0ABM8GIL5_9MICO</name>
<dbReference type="CDD" id="cd02972">
    <property type="entry name" value="DsbA_family"/>
    <property type="match status" value="1"/>
</dbReference>
<evidence type="ECO:0000256" key="3">
    <source>
        <dbReference type="ARBA" id="ARBA00023002"/>
    </source>
</evidence>
<evidence type="ECO:0000313" key="9">
    <source>
        <dbReference type="Proteomes" id="UP001321486"/>
    </source>
</evidence>
<evidence type="ECO:0000313" key="8">
    <source>
        <dbReference type="EMBL" id="BDZ48220.1"/>
    </source>
</evidence>
<accession>A0ABM8GIL5</accession>
<keyword evidence="4" id="KW-1015">Disulfide bond</keyword>
<keyword evidence="2" id="KW-0732">Signal</keyword>
<dbReference type="InterPro" id="IPR036249">
    <property type="entry name" value="Thioredoxin-like_sf"/>
</dbReference>
<organism evidence="8 9">
    <name type="scientific">Frondihabitans sucicola</name>
    <dbReference type="NCBI Taxonomy" id="1268041"/>
    <lineage>
        <taxon>Bacteria</taxon>
        <taxon>Bacillati</taxon>
        <taxon>Actinomycetota</taxon>
        <taxon>Actinomycetes</taxon>
        <taxon>Micrococcales</taxon>
        <taxon>Microbacteriaceae</taxon>
        <taxon>Frondihabitans</taxon>
    </lineage>
</organism>
<feature type="domain" description="Thioredoxin-like fold" evidence="7">
    <location>
        <begin position="102"/>
        <end position="268"/>
    </location>
</feature>
<keyword evidence="9" id="KW-1185">Reference proteome</keyword>
<dbReference type="PANTHER" id="PTHR13887">
    <property type="entry name" value="GLUTATHIONE S-TRANSFERASE KAPPA"/>
    <property type="match status" value="1"/>
</dbReference>
<keyword evidence="3" id="KW-0560">Oxidoreductase</keyword>
<dbReference type="SUPFAM" id="SSF52833">
    <property type="entry name" value="Thioredoxin-like"/>
    <property type="match status" value="1"/>
</dbReference>
<protein>
    <recommendedName>
        <fullName evidence="7">Thioredoxin-like fold domain-containing protein</fullName>
    </recommendedName>
</protein>
<dbReference type="RefSeq" id="WP_286345236.1">
    <property type="nucleotide sequence ID" value="NZ_AP027732.1"/>
</dbReference>
<evidence type="ECO:0000256" key="4">
    <source>
        <dbReference type="ARBA" id="ARBA00023157"/>
    </source>
</evidence>
<evidence type="ECO:0000259" key="7">
    <source>
        <dbReference type="Pfam" id="PF13462"/>
    </source>
</evidence>
<evidence type="ECO:0000256" key="5">
    <source>
        <dbReference type="ARBA" id="ARBA00023284"/>
    </source>
</evidence>
<evidence type="ECO:0000256" key="6">
    <source>
        <dbReference type="SAM" id="MobiDB-lite"/>
    </source>
</evidence>
<feature type="region of interest" description="Disordered" evidence="6">
    <location>
        <begin position="1"/>
        <end position="22"/>
    </location>
</feature>
<dbReference type="Pfam" id="PF13462">
    <property type="entry name" value="Thioredoxin_4"/>
    <property type="match status" value="1"/>
</dbReference>
<dbReference type="Proteomes" id="UP001321486">
    <property type="component" value="Chromosome"/>
</dbReference>
<dbReference type="Gene3D" id="3.40.30.10">
    <property type="entry name" value="Glutaredoxin"/>
    <property type="match status" value="1"/>
</dbReference>
<gene>
    <name evidence="8" type="ORF">GCM10025867_04610</name>
</gene>
<dbReference type="EMBL" id="AP027732">
    <property type="protein sequence ID" value="BDZ48220.1"/>
    <property type="molecule type" value="Genomic_DNA"/>
</dbReference>
<proteinExistence type="inferred from homology"/>
<evidence type="ECO:0000256" key="2">
    <source>
        <dbReference type="ARBA" id="ARBA00022729"/>
    </source>
</evidence>
<evidence type="ECO:0000256" key="1">
    <source>
        <dbReference type="ARBA" id="ARBA00005791"/>
    </source>
</evidence>
<keyword evidence="5" id="KW-0676">Redox-active center</keyword>
<dbReference type="PANTHER" id="PTHR13887:SF14">
    <property type="entry name" value="DISULFIDE BOND FORMATION PROTEIN D"/>
    <property type="match status" value="1"/>
</dbReference>